<protein>
    <recommendedName>
        <fullName evidence="1">EAL domain-containing protein</fullName>
    </recommendedName>
</protein>
<dbReference type="PATRIC" id="fig|1107882.3.peg.5077"/>
<evidence type="ECO:0000259" key="1">
    <source>
        <dbReference type="PROSITE" id="PS50883"/>
    </source>
</evidence>
<gene>
    <name evidence="2" type="ORF">MAXJ12_26148</name>
</gene>
<feature type="domain" description="EAL" evidence="1">
    <location>
        <begin position="1"/>
        <end position="44"/>
    </location>
</feature>
<dbReference type="PROSITE" id="PS50883">
    <property type="entry name" value="EAL"/>
    <property type="match status" value="1"/>
</dbReference>
<sequence>MIGEWVLRTACGEAATWQHPLAISVNVSAMQVHGGDLPELVGQC</sequence>
<keyword evidence="3" id="KW-1185">Reference proteome</keyword>
<dbReference type="Gene3D" id="3.20.20.450">
    <property type="entry name" value="EAL domain"/>
    <property type="match status" value="1"/>
</dbReference>
<accession>H0HYF1</accession>
<name>H0HYF1_9HYPH</name>
<dbReference type="InterPro" id="IPR035919">
    <property type="entry name" value="EAL_sf"/>
</dbReference>
<reference evidence="2 3" key="1">
    <citation type="journal article" date="2012" name="J. Bacteriol.">
        <title>Draft Genome Sequence of Mesorhizobium alhagi CCNWXJ12-2T, a Novel Salt-Resistant Species Isolated from the Desert of Northwestern China.</title>
        <authorList>
            <person name="Zhou M."/>
            <person name="Chen W."/>
            <person name="Chen H."/>
            <person name="Wei G."/>
        </authorList>
    </citation>
    <scope>NUCLEOTIDE SEQUENCE [LARGE SCALE GENOMIC DNA]</scope>
    <source>
        <strain evidence="2 3">CCNWXJ12-2</strain>
    </source>
</reference>
<dbReference type="AlphaFoldDB" id="H0HYF1"/>
<dbReference type="Proteomes" id="UP000003250">
    <property type="component" value="Unassembled WGS sequence"/>
</dbReference>
<evidence type="ECO:0000313" key="2">
    <source>
        <dbReference type="EMBL" id="EHK54289.1"/>
    </source>
</evidence>
<evidence type="ECO:0000313" key="3">
    <source>
        <dbReference type="Proteomes" id="UP000003250"/>
    </source>
</evidence>
<organism evidence="2 3">
    <name type="scientific">Mesorhizobium alhagi CCNWXJ12-2</name>
    <dbReference type="NCBI Taxonomy" id="1107882"/>
    <lineage>
        <taxon>Bacteria</taxon>
        <taxon>Pseudomonadati</taxon>
        <taxon>Pseudomonadota</taxon>
        <taxon>Alphaproteobacteria</taxon>
        <taxon>Hyphomicrobiales</taxon>
        <taxon>Phyllobacteriaceae</taxon>
        <taxon>Allomesorhizobium</taxon>
    </lineage>
</organism>
<dbReference type="InterPro" id="IPR001633">
    <property type="entry name" value="EAL_dom"/>
</dbReference>
<dbReference type="SUPFAM" id="SSF141868">
    <property type="entry name" value="EAL domain-like"/>
    <property type="match status" value="1"/>
</dbReference>
<dbReference type="EMBL" id="AHAM01000218">
    <property type="protein sequence ID" value="EHK54289.1"/>
    <property type="molecule type" value="Genomic_DNA"/>
</dbReference>
<proteinExistence type="predicted"/>